<comment type="caution">
    <text evidence="3">The sequence shown here is derived from an EMBL/GenBank/DDBJ whole genome shotgun (WGS) entry which is preliminary data.</text>
</comment>
<dbReference type="GeneID" id="63839124"/>
<dbReference type="Proteomes" id="UP000803844">
    <property type="component" value="Unassembled WGS sequence"/>
</dbReference>
<sequence length="287" mass="30956">MSSQIPPLLESHLALPPRHSQVLVTSMLGASSNWLVLRYLTTGRDEEEGASGQDEVKVVLVSFMRDYGFWRDGAARLGLNLDAVAKEKRFFFVDGLERLFLENTAARGQPPPPSLPNRTSHTYLETPRLSDVARTLHAAIDQPLSSSTGPVVLLMDQPDVLLAAAGGVAEGIDSWGLRELVLDLQEKIHATILTLAADEPLVSPQSSTLEIEHASFLLSIAHGAEAVISLRTLESGKARDVSGVVRISSSSSSNGGGVSGSKRPAETREYLYNVAFDGTVRVFERGQ</sequence>
<name>A0A9P4Y8Q3_CRYP1</name>
<dbReference type="GO" id="GO:0033588">
    <property type="term" value="C:elongator holoenzyme complex"/>
    <property type="evidence" value="ECO:0007669"/>
    <property type="project" value="InterPro"/>
</dbReference>
<accession>A0A9P4Y8Q3</accession>
<dbReference type="RefSeq" id="XP_040779440.1">
    <property type="nucleotide sequence ID" value="XM_040921995.1"/>
</dbReference>
<protein>
    <recommendedName>
        <fullName evidence="5">Elongator complex protein 6</fullName>
    </recommendedName>
</protein>
<organism evidence="3 4">
    <name type="scientific">Cryphonectria parasitica (strain ATCC 38755 / EP155)</name>
    <dbReference type="NCBI Taxonomy" id="660469"/>
    <lineage>
        <taxon>Eukaryota</taxon>
        <taxon>Fungi</taxon>
        <taxon>Dikarya</taxon>
        <taxon>Ascomycota</taxon>
        <taxon>Pezizomycotina</taxon>
        <taxon>Sordariomycetes</taxon>
        <taxon>Sordariomycetidae</taxon>
        <taxon>Diaporthales</taxon>
        <taxon>Cryphonectriaceae</taxon>
        <taxon>Cryphonectria-Endothia species complex</taxon>
        <taxon>Cryphonectria</taxon>
    </lineage>
</organism>
<proteinExistence type="inferred from homology"/>
<evidence type="ECO:0000256" key="1">
    <source>
        <dbReference type="ARBA" id="ARBA00005043"/>
    </source>
</evidence>
<dbReference type="OrthoDB" id="9995306at2759"/>
<dbReference type="CDD" id="cd19495">
    <property type="entry name" value="Elp6"/>
    <property type="match status" value="1"/>
</dbReference>
<keyword evidence="4" id="KW-1185">Reference proteome</keyword>
<dbReference type="GO" id="GO:0002098">
    <property type="term" value="P:tRNA wobble uridine modification"/>
    <property type="evidence" value="ECO:0007669"/>
    <property type="project" value="InterPro"/>
</dbReference>
<dbReference type="PANTHER" id="PTHR16184">
    <property type="entry name" value="ELONGATOR COMPLEX PROTEIN 6"/>
    <property type="match status" value="1"/>
</dbReference>
<dbReference type="AlphaFoldDB" id="A0A9P4Y8Q3"/>
<dbReference type="Gene3D" id="3.40.50.300">
    <property type="entry name" value="P-loop containing nucleotide triphosphate hydrolases"/>
    <property type="match status" value="1"/>
</dbReference>
<dbReference type="Pfam" id="PF09807">
    <property type="entry name" value="ELP6"/>
    <property type="match status" value="1"/>
</dbReference>
<evidence type="ECO:0000313" key="4">
    <source>
        <dbReference type="Proteomes" id="UP000803844"/>
    </source>
</evidence>
<dbReference type="InterPro" id="IPR018627">
    <property type="entry name" value="ELP6"/>
</dbReference>
<evidence type="ECO:0000256" key="2">
    <source>
        <dbReference type="ARBA" id="ARBA00008837"/>
    </source>
</evidence>
<dbReference type="PANTHER" id="PTHR16184:SF6">
    <property type="entry name" value="ELONGATOR COMPLEX PROTEIN 6"/>
    <property type="match status" value="1"/>
</dbReference>
<dbReference type="EMBL" id="MU032345">
    <property type="protein sequence ID" value="KAF3768479.1"/>
    <property type="molecule type" value="Genomic_DNA"/>
</dbReference>
<dbReference type="InterPro" id="IPR027417">
    <property type="entry name" value="P-loop_NTPase"/>
</dbReference>
<comment type="pathway">
    <text evidence="1">tRNA modification; 5-methoxycarbonylmethyl-2-thiouridine-tRNA biosynthesis.</text>
</comment>
<gene>
    <name evidence="3" type="ORF">M406DRAFT_344661</name>
</gene>
<evidence type="ECO:0000313" key="3">
    <source>
        <dbReference type="EMBL" id="KAF3768479.1"/>
    </source>
</evidence>
<comment type="similarity">
    <text evidence="2">Belongs to the ELP6 family.</text>
</comment>
<evidence type="ECO:0008006" key="5">
    <source>
        <dbReference type="Google" id="ProtNLM"/>
    </source>
</evidence>
<reference evidence="3" key="1">
    <citation type="journal article" date="2020" name="Phytopathology">
        <title>Genome sequence of the chestnut blight fungus Cryphonectria parasitica EP155: A fundamental resource for an archetypical invasive plant pathogen.</title>
        <authorList>
            <person name="Crouch J.A."/>
            <person name="Dawe A."/>
            <person name="Aerts A."/>
            <person name="Barry K."/>
            <person name="Churchill A.C.L."/>
            <person name="Grimwood J."/>
            <person name="Hillman B."/>
            <person name="Milgroom M.G."/>
            <person name="Pangilinan J."/>
            <person name="Smith M."/>
            <person name="Salamov A."/>
            <person name="Schmutz J."/>
            <person name="Yadav J."/>
            <person name="Grigoriev I.V."/>
            <person name="Nuss D."/>
        </authorList>
    </citation>
    <scope>NUCLEOTIDE SEQUENCE</scope>
    <source>
        <strain evidence="3">EP155</strain>
    </source>
</reference>